<evidence type="ECO:0008006" key="3">
    <source>
        <dbReference type="Google" id="ProtNLM"/>
    </source>
</evidence>
<dbReference type="EMBL" id="PFWI01000005">
    <property type="protein sequence ID" value="PJA62619.1"/>
    <property type="molecule type" value="Genomic_DNA"/>
</dbReference>
<proteinExistence type="predicted"/>
<protein>
    <recommendedName>
        <fullName evidence="3">YqaJ viral recombinase domain-containing protein</fullName>
    </recommendedName>
</protein>
<dbReference type="Proteomes" id="UP000229213">
    <property type="component" value="Unassembled WGS sequence"/>
</dbReference>
<evidence type="ECO:0000313" key="1">
    <source>
        <dbReference type="EMBL" id="PJA62619.1"/>
    </source>
</evidence>
<comment type="caution">
    <text evidence="1">The sequence shown here is derived from an EMBL/GenBank/DDBJ whole genome shotgun (WGS) entry which is preliminary data.</text>
</comment>
<reference evidence="2" key="1">
    <citation type="submission" date="2017-09" db="EMBL/GenBank/DDBJ databases">
        <title>Depth-based differentiation of microbial function through sediment-hosted aquifers and enrichment of novel symbionts in the deep terrestrial subsurface.</title>
        <authorList>
            <person name="Probst A.J."/>
            <person name="Ladd B."/>
            <person name="Jarett J.K."/>
            <person name="Geller-Mcgrath D.E."/>
            <person name="Sieber C.M.K."/>
            <person name="Emerson J.B."/>
            <person name="Anantharaman K."/>
            <person name="Thomas B.C."/>
            <person name="Malmstrom R."/>
            <person name="Stieglmeier M."/>
            <person name="Klingl A."/>
            <person name="Woyke T."/>
            <person name="Ryan C.M."/>
            <person name="Banfield J.F."/>
        </authorList>
    </citation>
    <scope>NUCLEOTIDE SEQUENCE [LARGE SCALE GENOMIC DNA]</scope>
</reference>
<name>A0A2M7YI12_9BACT</name>
<organism evidence="1 2">
    <name type="scientific">bacterium (Candidatus Ratteibacteria) CG_4_9_14_3_um_filter_41_21</name>
    <dbReference type="NCBI Taxonomy" id="2014289"/>
    <lineage>
        <taxon>Bacteria</taxon>
        <taxon>Candidatus Ratteibacteria</taxon>
    </lineage>
</organism>
<evidence type="ECO:0000313" key="2">
    <source>
        <dbReference type="Proteomes" id="UP000229213"/>
    </source>
</evidence>
<sequence length="192" mass="22553">MLDSYRLYKTTNWKSYTDIVSTIKKEVVETEPMKVGRAVHHIKEGLGTEKYGMVLIDGYIFRGIEKEDKKYISELKITPKIQTPYGNCIISMVADAIYGNEIKEYKTTQSPIDIGRYMEYYQWRCYLWGFCAEKIIYEVMEINQCKDGIWKVKNTEKISLCPYIGMEEDIRLLVEDMIAFCHSQGLQNYILE</sequence>
<gene>
    <name evidence="1" type="ORF">CO162_00150</name>
</gene>
<accession>A0A2M7YI12</accession>
<dbReference type="AlphaFoldDB" id="A0A2M7YI12"/>